<gene>
    <name evidence="6" type="ORF">JQC93_03015</name>
</gene>
<protein>
    <submittedName>
        <fullName evidence="6">MAPEG family protein</fullName>
    </submittedName>
</protein>
<feature type="transmembrane region" description="Helical" evidence="5">
    <location>
        <begin position="109"/>
        <end position="127"/>
    </location>
</feature>
<comment type="caution">
    <text evidence="6">The sequence shown here is derived from an EMBL/GenBank/DDBJ whole genome shotgun (WGS) entry which is preliminary data.</text>
</comment>
<comment type="subcellular location">
    <subcellularLocation>
        <location evidence="1">Membrane</location>
    </subcellularLocation>
</comment>
<dbReference type="Gene3D" id="1.20.120.550">
    <property type="entry name" value="Membrane associated eicosanoid/glutathione metabolism-like domain"/>
    <property type="match status" value="1"/>
</dbReference>
<dbReference type="Pfam" id="PF01124">
    <property type="entry name" value="MAPEG"/>
    <property type="match status" value="1"/>
</dbReference>
<proteinExistence type="predicted"/>
<dbReference type="Proteomes" id="UP000809621">
    <property type="component" value="Unassembled WGS sequence"/>
</dbReference>
<dbReference type="PANTHER" id="PTHR35371">
    <property type="entry name" value="INNER MEMBRANE PROTEIN"/>
    <property type="match status" value="1"/>
</dbReference>
<organism evidence="6 7">
    <name type="scientific">Vibrio ulleungensis</name>
    <dbReference type="NCBI Taxonomy" id="2807619"/>
    <lineage>
        <taxon>Bacteria</taxon>
        <taxon>Pseudomonadati</taxon>
        <taxon>Pseudomonadota</taxon>
        <taxon>Gammaproteobacteria</taxon>
        <taxon>Vibrionales</taxon>
        <taxon>Vibrionaceae</taxon>
        <taxon>Vibrio</taxon>
    </lineage>
</organism>
<name>A0ABS2HE52_9VIBR</name>
<keyword evidence="2 5" id="KW-0812">Transmembrane</keyword>
<keyword evidence="3 5" id="KW-1133">Transmembrane helix</keyword>
<evidence type="ECO:0000256" key="3">
    <source>
        <dbReference type="ARBA" id="ARBA00022989"/>
    </source>
</evidence>
<reference evidence="6 7" key="1">
    <citation type="submission" date="2021-02" db="EMBL/GenBank/DDBJ databases">
        <authorList>
            <person name="Park J.-S."/>
        </authorList>
    </citation>
    <scope>NUCLEOTIDE SEQUENCE [LARGE SCALE GENOMIC DNA]</scope>
    <source>
        <strain evidence="6 7">188UL20-2</strain>
    </source>
</reference>
<dbReference type="InterPro" id="IPR001129">
    <property type="entry name" value="Membr-assoc_MAPEG"/>
</dbReference>
<evidence type="ECO:0000256" key="5">
    <source>
        <dbReference type="SAM" id="Phobius"/>
    </source>
</evidence>
<sequence>MQTLIWCLIIVALLPYIAKIPLASAMSKAGGYNNKYPRDQQSTLTGFGSRALAAHENAFESLIVFSVSVLLAIATNSATELVQILAIIHVCFRVAYHVCYLLNKDLLRSVFWFIAIGCSFSIMWQCLPSH</sequence>
<accession>A0ABS2HE52</accession>
<evidence type="ECO:0000256" key="2">
    <source>
        <dbReference type="ARBA" id="ARBA00022692"/>
    </source>
</evidence>
<keyword evidence="7" id="KW-1185">Reference proteome</keyword>
<feature type="transmembrane region" description="Helical" evidence="5">
    <location>
        <begin position="58"/>
        <end position="74"/>
    </location>
</feature>
<dbReference type="SUPFAM" id="SSF161084">
    <property type="entry name" value="MAPEG domain-like"/>
    <property type="match status" value="1"/>
</dbReference>
<evidence type="ECO:0000313" key="7">
    <source>
        <dbReference type="Proteomes" id="UP000809621"/>
    </source>
</evidence>
<evidence type="ECO:0000256" key="1">
    <source>
        <dbReference type="ARBA" id="ARBA00004370"/>
    </source>
</evidence>
<keyword evidence="4 5" id="KW-0472">Membrane</keyword>
<dbReference type="EMBL" id="JAFEUM010000001">
    <property type="protein sequence ID" value="MBM7035366.1"/>
    <property type="molecule type" value="Genomic_DNA"/>
</dbReference>
<dbReference type="InterPro" id="IPR023352">
    <property type="entry name" value="MAPEG-like_dom_sf"/>
</dbReference>
<dbReference type="PANTHER" id="PTHR35371:SF1">
    <property type="entry name" value="BLR7753 PROTEIN"/>
    <property type="match status" value="1"/>
</dbReference>
<evidence type="ECO:0000256" key="4">
    <source>
        <dbReference type="ARBA" id="ARBA00023136"/>
    </source>
</evidence>
<dbReference type="RefSeq" id="WP_205156973.1">
    <property type="nucleotide sequence ID" value="NZ_JAFEUM010000001.1"/>
</dbReference>
<evidence type="ECO:0000313" key="6">
    <source>
        <dbReference type="EMBL" id="MBM7035366.1"/>
    </source>
</evidence>